<dbReference type="OrthoDB" id="8913760at2"/>
<gene>
    <name evidence="1" type="ORF">E8K88_02735</name>
</gene>
<sequence>MHKDQKYEPPSNCYQGVELRLNPGIDPERLRAFTLPSRVGDQLHYPDGRIEAFPYPSKEAKP</sequence>
<evidence type="ECO:0000313" key="1">
    <source>
        <dbReference type="EMBL" id="THJ36197.1"/>
    </source>
</evidence>
<name>A0A4S5BTJ5_9BURK</name>
<dbReference type="RefSeq" id="WP_136405103.1">
    <property type="nucleotide sequence ID" value="NZ_SSWX01000002.1"/>
</dbReference>
<protein>
    <submittedName>
        <fullName evidence="1">Uncharacterized protein</fullName>
    </submittedName>
</protein>
<evidence type="ECO:0000313" key="2">
    <source>
        <dbReference type="Proteomes" id="UP000306236"/>
    </source>
</evidence>
<comment type="caution">
    <text evidence="1">The sequence shown here is derived from an EMBL/GenBank/DDBJ whole genome shotgun (WGS) entry which is preliminary data.</text>
</comment>
<dbReference type="AlphaFoldDB" id="A0A4S5BTJ5"/>
<reference evidence="1 2" key="1">
    <citation type="submission" date="2019-04" db="EMBL/GenBank/DDBJ databases">
        <title>Lampropedia sp YIM MLB12 draf genome.</title>
        <authorList>
            <person name="Wang Y.-X."/>
        </authorList>
    </citation>
    <scope>NUCLEOTIDE SEQUENCE [LARGE SCALE GENOMIC DNA]</scope>
    <source>
        <strain evidence="1 2">YIM MLB12</strain>
    </source>
</reference>
<dbReference type="Proteomes" id="UP000306236">
    <property type="component" value="Unassembled WGS sequence"/>
</dbReference>
<proteinExistence type="predicted"/>
<organism evidence="1 2">
    <name type="scientific">Lampropedia aestuarii</name>
    <dbReference type="NCBI Taxonomy" id="2562762"/>
    <lineage>
        <taxon>Bacteria</taxon>
        <taxon>Pseudomonadati</taxon>
        <taxon>Pseudomonadota</taxon>
        <taxon>Betaproteobacteria</taxon>
        <taxon>Burkholderiales</taxon>
        <taxon>Comamonadaceae</taxon>
        <taxon>Lampropedia</taxon>
    </lineage>
</organism>
<dbReference type="EMBL" id="SSWX01000002">
    <property type="protein sequence ID" value="THJ36197.1"/>
    <property type="molecule type" value="Genomic_DNA"/>
</dbReference>
<keyword evidence="2" id="KW-1185">Reference proteome</keyword>
<accession>A0A4S5BTJ5</accession>